<accession>A0A841HH74</accession>
<keyword evidence="1" id="KW-0597">Phosphoprotein</keyword>
<dbReference type="Proteomes" id="UP000588068">
    <property type="component" value="Unassembled WGS sequence"/>
</dbReference>
<sequence length="130" mass="13872">MAPVDAELVGRCLLVVEDDYLVASDLASTLQEYGAEVIGPVGTVEGALALIDEEGENLAAAVLDINLHGERAFGIADVLNARHVPFVFVTGYSAGSIPTPYADHPRCDKPVDMRQLVRVLRELTAAGWPD</sequence>
<dbReference type="SMART" id="SM00448">
    <property type="entry name" value="REC"/>
    <property type="match status" value="1"/>
</dbReference>
<reference evidence="3 4" key="1">
    <citation type="submission" date="2020-08" db="EMBL/GenBank/DDBJ databases">
        <title>Genomic Encyclopedia of Type Strains, Phase IV (KMG-IV): sequencing the most valuable type-strain genomes for metagenomic binning, comparative biology and taxonomic classification.</title>
        <authorList>
            <person name="Goeker M."/>
        </authorList>
    </citation>
    <scope>NUCLEOTIDE SEQUENCE [LARGE SCALE GENOMIC DNA]</scope>
    <source>
        <strain evidence="3 4">DSM 26723</strain>
    </source>
</reference>
<evidence type="ECO:0000313" key="4">
    <source>
        <dbReference type="Proteomes" id="UP000588068"/>
    </source>
</evidence>
<dbReference type="RefSeq" id="WP_184329466.1">
    <property type="nucleotide sequence ID" value="NZ_JACHHZ010000001.1"/>
</dbReference>
<evidence type="ECO:0000259" key="2">
    <source>
        <dbReference type="PROSITE" id="PS50110"/>
    </source>
</evidence>
<dbReference type="InterPro" id="IPR011006">
    <property type="entry name" value="CheY-like_superfamily"/>
</dbReference>
<dbReference type="Gene3D" id="3.40.50.2300">
    <property type="match status" value="1"/>
</dbReference>
<dbReference type="GO" id="GO:0003677">
    <property type="term" value="F:DNA binding"/>
    <property type="evidence" value="ECO:0007669"/>
    <property type="project" value="UniProtKB-KW"/>
</dbReference>
<dbReference type="EMBL" id="JACHHZ010000001">
    <property type="protein sequence ID" value="MBB6091680.1"/>
    <property type="molecule type" value="Genomic_DNA"/>
</dbReference>
<dbReference type="AlphaFoldDB" id="A0A841HH74"/>
<comment type="caution">
    <text evidence="3">The sequence shown here is derived from an EMBL/GenBank/DDBJ whole genome shotgun (WGS) entry which is preliminary data.</text>
</comment>
<feature type="modified residue" description="4-aspartylphosphate" evidence="1">
    <location>
        <position position="64"/>
    </location>
</feature>
<gene>
    <name evidence="3" type="ORF">HNQ60_000526</name>
</gene>
<keyword evidence="4" id="KW-1185">Reference proteome</keyword>
<protein>
    <submittedName>
        <fullName evidence="3">DNA-binding NtrC family response regulator</fullName>
    </submittedName>
</protein>
<dbReference type="GO" id="GO:0000160">
    <property type="term" value="P:phosphorelay signal transduction system"/>
    <property type="evidence" value="ECO:0007669"/>
    <property type="project" value="InterPro"/>
</dbReference>
<feature type="domain" description="Response regulatory" evidence="2">
    <location>
        <begin position="12"/>
        <end position="124"/>
    </location>
</feature>
<dbReference type="InterPro" id="IPR001789">
    <property type="entry name" value="Sig_transdc_resp-reg_receiver"/>
</dbReference>
<proteinExistence type="predicted"/>
<dbReference type="SUPFAM" id="SSF52172">
    <property type="entry name" value="CheY-like"/>
    <property type="match status" value="1"/>
</dbReference>
<name>A0A841HH74_9GAMM</name>
<organism evidence="3 4">
    <name type="scientific">Povalibacter uvarum</name>
    <dbReference type="NCBI Taxonomy" id="732238"/>
    <lineage>
        <taxon>Bacteria</taxon>
        <taxon>Pseudomonadati</taxon>
        <taxon>Pseudomonadota</taxon>
        <taxon>Gammaproteobacteria</taxon>
        <taxon>Steroidobacterales</taxon>
        <taxon>Steroidobacteraceae</taxon>
        <taxon>Povalibacter</taxon>
    </lineage>
</organism>
<keyword evidence="3" id="KW-0238">DNA-binding</keyword>
<evidence type="ECO:0000256" key="1">
    <source>
        <dbReference type="PROSITE-ProRule" id="PRU00169"/>
    </source>
</evidence>
<evidence type="ECO:0000313" key="3">
    <source>
        <dbReference type="EMBL" id="MBB6091680.1"/>
    </source>
</evidence>
<dbReference type="PROSITE" id="PS50110">
    <property type="entry name" value="RESPONSE_REGULATORY"/>
    <property type="match status" value="1"/>
</dbReference>